<evidence type="ECO:0000313" key="4">
    <source>
        <dbReference type="EMBL" id="MBB4777265.1"/>
    </source>
</evidence>
<sequence length="306" mass="32895">MNEHTRVNGVLNTGGTTNITSSAVGDHPVVNLGTTPRPDDRRNGTDVGIITILDVETTAVCVALGLQEDPIGPLRFYTGETPVKVAAIQALGQGQRSAMAACDNLYRHHDPGVIVLAGIGGGLHKDVRVDDVVVATRVVYYDLRKETPQGTSRRGEERETPAAVGHAVNAFFTDHHPGELSIADPGGMSRDLRLHHGPIASGDAVIADRDSDIVRYLAAFNDKILAVDMEAAGLSQACHERSATTNRQHGWVVVRGISDDANPAKNDDHHVTASWHAANTLKMLLPYLLTQHHDNPPREPTQNNTP</sequence>
<dbReference type="GO" id="GO:0019284">
    <property type="term" value="P:L-methionine salvage from S-adenosylmethionine"/>
    <property type="evidence" value="ECO:0007669"/>
    <property type="project" value="TreeGrafter"/>
</dbReference>
<dbReference type="GO" id="GO:0005829">
    <property type="term" value="C:cytosol"/>
    <property type="evidence" value="ECO:0007669"/>
    <property type="project" value="TreeGrafter"/>
</dbReference>
<evidence type="ECO:0000313" key="6">
    <source>
        <dbReference type="Proteomes" id="UP001501427"/>
    </source>
</evidence>
<dbReference type="EMBL" id="BAAAHD010000121">
    <property type="protein sequence ID" value="GAA0602005.1"/>
    <property type="molecule type" value="Genomic_DNA"/>
</dbReference>
<evidence type="ECO:0000259" key="2">
    <source>
        <dbReference type="Pfam" id="PF01048"/>
    </source>
</evidence>
<reference evidence="3" key="4">
    <citation type="submission" date="2023-12" db="EMBL/GenBank/DDBJ databases">
        <authorList>
            <person name="Sun Q."/>
            <person name="Inoue M."/>
        </authorList>
    </citation>
    <scope>NUCLEOTIDE SEQUENCE</scope>
    <source>
        <strain evidence="3">JCM 10667</strain>
    </source>
</reference>
<protein>
    <submittedName>
        <fullName evidence="4">Adenosylhomocysteine nucleosidase</fullName>
        <ecNumber evidence="4">3.2.2.9</ecNumber>
    </submittedName>
</protein>
<dbReference type="InterPro" id="IPR000845">
    <property type="entry name" value="Nucleoside_phosphorylase_d"/>
</dbReference>
<proteinExistence type="predicted"/>
<dbReference type="GO" id="GO:0008782">
    <property type="term" value="F:adenosylhomocysteine nucleosidase activity"/>
    <property type="evidence" value="ECO:0007669"/>
    <property type="project" value="UniProtKB-EC"/>
</dbReference>
<evidence type="ECO:0000256" key="1">
    <source>
        <dbReference type="SAM" id="MobiDB-lite"/>
    </source>
</evidence>
<dbReference type="EC" id="3.2.2.9" evidence="4"/>
<dbReference type="AlphaFoldDB" id="A0A7W7IHW7"/>
<dbReference type="GO" id="GO:0009116">
    <property type="term" value="P:nucleoside metabolic process"/>
    <property type="evidence" value="ECO:0007669"/>
    <property type="project" value="InterPro"/>
</dbReference>
<reference evidence="6" key="2">
    <citation type="journal article" date="2019" name="Int. J. Syst. Evol. Microbiol.">
        <title>The Global Catalogue of Microorganisms (GCM) 10K type strain sequencing project: providing services to taxonomists for standard genome sequencing and annotation.</title>
        <authorList>
            <consortium name="The Broad Institute Genomics Platform"/>
            <consortium name="The Broad Institute Genome Sequencing Center for Infectious Disease"/>
            <person name="Wu L."/>
            <person name="Ma J."/>
        </authorList>
    </citation>
    <scope>NUCLEOTIDE SEQUENCE [LARGE SCALE GENOMIC DNA]</scope>
    <source>
        <strain evidence="6">JCM 10667</strain>
    </source>
</reference>
<reference evidence="3" key="1">
    <citation type="journal article" date="2014" name="Int. J. Syst. Evol. Microbiol.">
        <title>Complete genome of a new Firmicutes species belonging to the dominant human colonic microbiota ('Ruminococcus bicirculans') reveals two chromosomes and a selective capacity to utilize plant glucans.</title>
        <authorList>
            <consortium name="NISC Comparative Sequencing Program"/>
            <person name="Wegmann U."/>
            <person name="Louis P."/>
            <person name="Goesmann A."/>
            <person name="Henrissat B."/>
            <person name="Duncan S.H."/>
            <person name="Flint H.J."/>
        </authorList>
    </citation>
    <scope>NUCLEOTIDE SEQUENCE</scope>
    <source>
        <strain evidence="3">JCM 10667</strain>
    </source>
</reference>
<feature type="compositionally biased region" description="Polar residues" evidence="1">
    <location>
        <begin position="10"/>
        <end position="23"/>
    </location>
</feature>
<feature type="domain" description="Nucleoside phosphorylase" evidence="2">
    <location>
        <begin position="72"/>
        <end position="273"/>
    </location>
</feature>
<dbReference type="Proteomes" id="UP000549343">
    <property type="component" value="Unassembled WGS sequence"/>
</dbReference>
<dbReference type="PANTHER" id="PTHR46832:SF1">
    <property type="entry name" value="5'-METHYLTHIOADENOSINE_S-ADENOSYLHOMOCYSTEINE NUCLEOSIDASE"/>
    <property type="match status" value="1"/>
</dbReference>
<keyword evidence="4" id="KW-0326">Glycosidase</keyword>
<dbReference type="InterPro" id="IPR035994">
    <property type="entry name" value="Nucleoside_phosphorylase_sf"/>
</dbReference>
<dbReference type="Proteomes" id="UP001501427">
    <property type="component" value="Unassembled WGS sequence"/>
</dbReference>
<keyword evidence="6" id="KW-1185">Reference proteome</keyword>
<dbReference type="GO" id="GO:0008930">
    <property type="term" value="F:methylthioadenosine nucleosidase activity"/>
    <property type="evidence" value="ECO:0007669"/>
    <property type="project" value="TreeGrafter"/>
</dbReference>
<evidence type="ECO:0000313" key="5">
    <source>
        <dbReference type="Proteomes" id="UP000549343"/>
    </source>
</evidence>
<dbReference type="EMBL" id="JACHMV010000001">
    <property type="protein sequence ID" value="MBB4777265.1"/>
    <property type="molecule type" value="Genomic_DNA"/>
</dbReference>
<dbReference type="PANTHER" id="PTHR46832">
    <property type="entry name" value="5'-METHYLTHIOADENOSINE/S-ADENOSYLHOMOCYSTEINE NUCLEOSIDASE"/>
    <property type="match status" value="1"/>
</dbReference>
<dbReference type="SUPFAM" id="SSF53167">
    <property type="entry name" value="Purine and uridine phosphorylases"/>
    <property type="match status" value="1"/>
</dbReference>
<comment type="caution">
    <text evidence="4">The sequence shown here is derived from an EMBL/GenBank/DDBJ whole genome shotgun (WGS) entry which is preliminary data.</text>
</comment>
<reference evidence="4 5" key="3">
    <citation type="submission" date="2020-08" db="EMBL/GenBank/DDBJ databases">
        <title>Sequencing the genomes of 1000 actinobacteria strains.</title>
        <authorList>
            <person name="Klenk H.-P."/>
        </authorList>
    </citation>
    <scope>NUCLEOTIDE SEQUENCE [LARGE SCALE GENOMIC DNA]</scope>
    <source>
        <strain evidence="4 5">DSM 44772</strain>
    </source>
</reference>
<dbReference type="RefSeq" id="WP_184887597.1">
    <property type="nucleotide sequence ID" value="NZ_BAAAHD010000121.1"/>
</dbReference>
<dbReference type="Pfam" id="PF01048">
    <property type="entry name" value="PNP_UDP_1"/>
    <property type="match status" value="1"/>
</dbReference>
<accession>A0A7W7IHW7</accession>
<feature type="region of interest" description="Disordered" evidence="1">
    <location>
        <begin position="1"/>
        <end position="44"/>
    </location>
</feature>
<organism evidence="4 5">
    <name type="scientific">Actinomadura livida</name>
    <dbReference type="NCBI Taxonomy" id="79909"/>
    <lineage>
        <taxon>Bacteria</taxon>
        <taxon>Bacillati</taxon>
        <taxon>Actinomycetota</taxon>
        <taxon>Actinomycetes</taxon>
        <taxon>Streptosporangiales</taxon>
        <taxon>Thermomonosporaceae</taxon>
        <taxon>Actinomadura</taxon>
    </lineage>
</organism>
<keyword evidence="4" id="KW-0378">Hydrolase</keyword>
<dbReference type="Gene3D" id="3.40.50.1580">
    <property type="entry name" value="Nucleoside phosphorylase domain"/>
    <property type="match status" value="1"/>
</dbReference>
<name>A0A7W7IHW7_9ACTN</name>
<evidence type="ECO:0000313" key="3">
    <source>
        <dbReference type="EMBL" id="GAA0602005.1"/>
    </source>
</evidence>
<gene>
    <name evidence="4" type="ORF">F4557_005683</name>
    <name evidence="3" type="ORF">GCM10009546_74190</name>
</gene>